<protein>
    <recommendedName>
        <fullName evidence="3">histidine kinase</fullName>
        <ecNumber evidence="3">2.7.13.3</ecNumber>
    </recommendedName>
</protein>
<comment type="catalytic activity">
    <reaction evidence="1">
        <text>ATP + protein L-histidine = ADP + protein N-phospho-L-histidine.</text>
        <dbReference type="EC" id="2.7.13.3"/>
    </reaction>
</comment>
<dbReference type="SMART" id="SM00387">
    <property type="entry name" value="HATPase_c"/>
    <property type="match status" value="1"/>
</dbReference>
<evidence type="ECO:0000256" key="1">
    <source>
        <dbReference type="ARBA" id="ARBA00000085"/>
    </source>
</evidence>
<evidence type="ECO:0000256" key="7">
    <source>
        <dbReference type="ARBA" id="ARBA00022777"/>
    </source>
</evidence>
<reference evidence="18 19" key="1">
    <citation type="submission" date="2020-07" db="EMBL/GenBank/DDBJ databases">
        <title>Genomic Encyclopedia of Archaeal and Bacterial Type Strains, Phase II (KMG-II): from individual species to whole genera.</title>
        <authorList>
            <person name="Goeker M."/>
        </authorList>
    </citation>
    <scope>NUCLEOTIDE SEQUENCE [LARGE SCALE GENOMIC DNA]</scope>
    <source>
        <strain evidence="18 19">DSM 21226</strain>
    </source>
</reference>
<keyword evidence="9" id="KW-0902">Two-component regulatory system</keyword>
<keyword evidence="19" id="KW-1185">Reference proteome</keyword>
<dbReference type="Gene3D" id="3.30.565.10">
    <property type="entry name" value="Histidine kinase-like ATPase, C-terminal domain"/>
    <property type="match status" value="1"/>
</dbReference>
<dbReference type="InterPro" id="IPR004358">
    <property type="entry name" value="Sig_transdc_His_kin-like_C"/>
</dbReference>
<dbReference type="SMART" id="SM00448">
    <property type="entry name" value="REC"/>
    <property type="match status" value="1"/>
</dbReference>
<evidence type="ECO:0000256" key="2">
    <source>
        <dbReference type="ARBA" id="ARBA00004370"/>
    </source>
</evidence>
<name>A0A7Y9U5Y9_9BURK</name>
<dbReference type="InterPro" id="IPR006189">
    <property type="entry name" value="CHASE_dom"/>
</dbReference>
<dbReference type="Pfam" id="PF02518">
    <property type="entry name" value="HATPase_c"/>
    <property type="match status" value="1"/>
</dbReference>
<feature type="domain" description="Response regulatory" evidence="16">
    <location>
        <begin position="850"/>
        <end position="966"/>
    </location>
</feature>
<dbReference type="PROSITE" id="PS50110">
    <property type="entry name" value="RESPONSE_REGULATORY"/>
    <property type="match status" value="1"/>
</dbReference>
<dbReference type="SMART" id="SM00388">
    <property type="entry name" value="HisKA"/>
    <property type="match status" value="1"/>
</dbReference>
<evidence type="ECO:0000256" key="10">
    <source>
        <dbReference type="ARBA" id="ARBA00023136"/>
    </source>
</evidence>
<evidence type="ECO:0000259" key="15">
    <source>
        <dbReference type="PROSITE" id="PS50109"/>
    </source>
</evidence>
<feature type="transmembrane region" description="Helical" evidence="14">
    <location>
        <begin position="129"/>
        <end position="151"/>
    </location>
</feature>
<sequence length="1081" mass="116600">MPAAHRRAPPWALQVACALLLAWLIGLGIGSPTPGAPSPGVWPAAGLSLGLLLQWRQQAWPALAFGWLAGHGIWLAQWQADRWDAPVTGLLGTLALASVLAVQTMASAQSLRGLRRRVREHPGWQPLRFTAVATLASAAGSAVLVGLWWWLGLVQSPAGHTTGLVRLWADMALAQLVGLLLVTPLMLIAPQRGGRMSGRSLLATLTFPVQCLGLGLTLLAVSVAGHLAVQSRTEAFHGEARAMAMALQNQIDMAVGHVERLRDFHYRLELSQDEFDTVAGQMAARSPWVLHFGWLQRVAAENRTVFEDSPMGLDGQYIREMDHRGALVRAGARPLYYPLRWATPSDGNEALVCVDENGDAGRHAAISEAVAFGGVRATSPYVSLARAATDVSAVTLYAPVLTGSMDMGGRHDASRVHGLVSAVIDLGRMVERTQTQMAGGRLDLLLHEADTAEPTDSTGIYSHHDLTAQVRPVEPWQPRVAPQVQQLFKSGLHGQADVQFADRRWTLLMRPGWLDETPRPSALQGGILASGLAFTALLTGIVLVRQRHDRAMQTVLDGLEDQVTHRTQELARSNTQLSAEVEERRRLEGDLRHASEQAHQANQAKTMFLANMSHEIRTPLNAVIGYAQILLEEPRHDDTTRGRLRTVLQAGQRLLRLINDVLDLSKIEAGGLQLHRQHFDLRQELDEIVQLMAPRAGARGLDFIVDVALEAAEPVHADRTKVGQIVLNLLSNAVKFTEHGQVVLAVRRDGDSVHIAVTDTGPGMAAAELAQLFAPFHQGQAGLDKGGTGLGLVLARHMARSMGGELQLDSTPGRGTQARLTLPLPRNTEGATPLPRHHGPQRLASGTAVRVLVVEDDAHSRDILVELLRRVGCTVSTAENGLDGLRTASQGGFDIVFTDIRMPVLDGMQMLQRLREQPGVAQPPIVAVSASSLEHERRHYIGLGFSDFVGKPYAFEEIHQMLTQHAGARFVPVEAEGSPDTPAPPPATDPAPSAAGIGPLSRDLLAALVDAADQGALKPVRQVLTQLAERASTTDTLTADALATLQAAAGDYDFDRLSQHARTLLAGPEALPSFQPETTPP</sequence>
<dbReference type="Pfam" id="PF00072">
    <property type="entry name" value="Response_reg"/>
    <property type="match status" value="1"/>
</dbReference>
<dbReference type="SUPFAM" id="SSF47384">
    <property type="entry name" value="Homodimeric domain of signal transducing histidine kinase"/>
    <property type="match status" value="1"/>
</dbReference>
<dbReference type="InterPro" id="IPR001789">
    <property type="entry name" value="Sig_transdc_resp-reg_receiver"/>
</dbReference>
<dbReference type="InterPro" id="IPR005467">
    <property type="entry name" value="His_kinase_dom"/>
</dbReference>
<dbReference type="EMBL" id="JACCFH010000001">
    <property type="protein sequence ID" value="NYG32066.1"/>
    <property type="molecule type" value="Genomic_DNA"/>
</dbReference>
<evidence type="ECO:0000256" key="6">
    <source>
        <dbReference type="ARBA" id="ARBA00022692"/>
    </source>
</evidence>
<dbReference type="CDD" id="cd16922">
    <property type="entry name" value="HATPase_EvgS-ArcB-TorS-like"/>
    <property type="match status" value="1"/>
</dbReference>
<evidence type="ECO:0000256" key="8">
    <source>
        <dbReference type="ARBA" id="ARBA00022989"/>
    </source>
</evidence>
<keyword evidence="7 18" id="KW-0418">Kinase</keyword>
<evidence type="ECO:0000256" key="5">
    <source>
        <dbReference type="ARBA" id="ARBA00022679"/>
    </source>
</evidence>
<feature type="region of interest" description="Disordered" evidence="13">
    <location>
        <begin position="805"/>
        <end position="841"/>
    </location>
</feature>
<dbReference type="PROSITE" id="PS50839">
    <property type="entry name" value="CHASE"/>
    <property type="match status" value="1"/>
</dbReference>
<dbReference type="PANTHER" id="PTHR45339">
    <property type="entry name" value="HYBRID SIGNAL TRANSDUCTION HISTIDINE KINASE J"/>
    <property type="match status" value="1"/>
</dbReference>
<dbReference type="SUPFAM" id="SSF55874">
    <property type="entry name" value="ATPase domain of HSP90 chaperone/DNA topoisomerase II/histidine kinase"/>
    <property type="match status" value="1"/>
</dbReference>
<dbReference type="Proteomes" id="UP000518288">
    <property type="component" value="Unassembled WGS sequence"/>
</dbReference>
<dbReference type="InterPro" id="IPR003661">
    <property type="entry name" value="HisK_dim/P_dom"/>
</dbReference>
<dbReference type="AlphaFoldDB" id="A0A7Y9U5Y9"/>
<dbReference type="InterPro" id="IPR042240">
    <property type="entry name" value="CHASE_sf"/>
</dbReference>
<dbReference type="Pfam" id="PF03924">
    <property type="entry name" value="CHASE"/>
    <property type="match status" value="1"/>
</dbReference>
<feature type="coiled-coil region" evidence="12">
    <location>
        <begin position="577"/>
        <end position="604"/>
    </location>
</feature>
<dbReference type="GO" id="GO:0000155">
    <property type="term" value="F:phosphorelay sensor kinase activity"/>
    <property type="evidence" value="ECO:0007669"/>
    <property type="project" value="InterPro"/>
</dbReference>
<dbReference type="InterPro" id="IPR036890">
    <property type="entry name" value="HATPase_C_sf"/>
</dbReference>
<dbReference type="Gene3D" id="3.40.50.2300">
    <property type="match status" value="1"/>
</dbReference>
<feature type="transmembrane region" description="Helical" evidence="14">
    <location>
        <begin position="86"/>
        <end position="108"/>
    </location>
</feature>
<comment type="caution">
    <text evidence="18">The sequence shown here is derived from an EMBL/GenBank/DDBJ whole genome shotgun (WGS) entry which is preliminary data.</text>
</comment>
<dbReference type="Pfam" id="PF00512">
    <property type="entry name" value="HisKA"/>
    <property type="match status" value="1"/>
</dbReference>
<keyword evidence="8 14" id="KW-1133">Transmembrane helix</keyword>
<keyword evidence="5" id="KW-0808">Transferase</keyword>
<gene>
    <name evidence="18" type="ORF">BDD16_001052</name>
</gene>
<organism evidence="18 19">
    <name type="scientific">Sphaerotilus montanus</name>
    <dbReference type="NCBI Taxonomy" id="522889"/>
    <lineage>
        <taxon>Bacteria</taxon>
        <taxon>Pseudomonadati</taxon>
        <taxon>Pseudomonadota</taxon>
        <taxon>Betaproteobacteria</taxon>
        <taxon>Burkholderiales</taxon>
        <taxon>Sphaerotilaceae</taxon>
        <taxon>Sphaerotilus</taxon>
    </lineage>
</organism>
<proteinExistence type="predicted"/>
<keyword evidence="10 14" id="KW-0472">Membrane</keyword>
<evidence type="ECO:0000256" key="13">
    <source>
        <dbReference type="SAM" id="MobiDB-lite"/>
    </source>
</evidence>
<evidence type="ECO:0000256" key="3">
    <source>
        <dbReference type="ARBA" id="ARBA00012438"/>
    </source>
</evidence>
<keyword evidence="6 14" id="KW-0812">Transmembrane</keyword>
<dbReference type="CDD" id="cd17546">
    <property type="entry name" value="REC_hyHK_CKI1_RcsC-like"/>
    <property type="match status" value="1"/>
</dbReference>
<feature type="transmembrane region" description="Helical" evidence="14">
    <location>
        <begin position="171"/>
        <end position="189"/>
    </location>
</feature>
<dbReference type="FunFam" id="1.10.287.130:FF:000001">
    <property type="entry name" value="Two-component sensor histidine kinase"/>
    <property type="match status" value="1"/>
</dbReference>
<evidence type="ECO:0000256" key="9">
    <source>
        <dbReference type="ARBA" id="ARBA00023012"/>
    </source>
</evidence>
<dbReference type="SUPFAM" id="SSF52172">
    <property type="entry name" value="CheY-like"/>
    <property type="match status" value="1"/>
</dbReference>
<dbReference type="InterPro" id="IPR011006">
    <property type="entry name" value="CheY-like_superfamily"/>
</dbReference>
<evidence type="ECO:0000256" key="11">
    <source>
        <dbReference type="PROSITE-ProRule" id="PRU00169"/>
    </source>
</evidence>
<evidence type="ECO:0000256" key="12">
    <source>
        <dbReference type="SAM" id="Coils"/>
    </source>
</evidence>
<keyword evidence="4 11" id="KW-0597">Phosphoprotein</keyword>
<dbReference type="GO" id="GO:0016020">
    <property type="term" value="C:membrane"/>
    <property type="evidence" value="ECO:0007669"/>
    <property type="project" value="UniProtKB-SubCell"/>
</dbReference>
<dbReference type="Gene3D" id="3.30.450.350">
    <property type="entry name" value="CHASE domain"/>
    <property type="match status" value="1"/>
</dbReference>
<accession>A0A7Y9U5Y9</accession>
<dbReference type="CDD" id="cd00082">
    <property type="entry name" value="HisKA"/>
    <property type="match status" value="1"/>
</dbReference>
<evidence type="ECO:0000259" key="17">
    <source>
        <dbReference type="PROSITE" id="PS50839"/>
    </source>
</evidence>
<dbReference type="Gene3D" id="1.10.287.130">
    <property type="match status" value="1"/>
</dbReference>
<keyword evidence="12" id="KW-0175">Coiled coil</keyword>
<evidence type="ECO:0000256" key="14">
    <source>
        <dbReference type="SAM" id="Phobius"/>
    </source>
</evidence>
<evidence type="ECO:0000313" key="19">
    <source>
        <dbReference type="Proteomes" id="UP000518288"/>
    </source>
</evidence>
<feature type="domain" description="Histidine kinase" evidence="15">
    <location>
        <begin position="611"/>
        <end position="826"/>
    </location>
</feature>
<comment type="subcellular location">
    <subcellularLocation>
        <location evidence="2">Membrane</location>
    </subcellularLocation>
</comment>
<dbReference type="SMART" id="SM01079">
    <property type="entry name" value="CHASE"/>
    <property type="match status" value="1"/>
</dbReference>
<feature type="region of interest" description="Disordered" evidence="13">
    <location>
        <begin position="974"/>
        <end position="996"/>
    </location>
</feature>
<dbReference type="RefSeq" id="WP_179632995.1">
    <property type="nucleotide sequence ID" value="NZ_JACCFH010000001.1"/>
</dbReference>
<dbReference type="PRINTS" id="PR00344">
    <property type="entry name" value="BCTRLSENSOR"/>
</dbReference>
<evidence type="ECO:0000259" key="16">
    <source>
        <dbReference type="PROSITE" id="PS50110"/>
    </source>
</evidence>
<dbReference type="InterPro" id="IPR036097">
    <property type="entry name" value="HisK_dim/P_sf"/>
</dbReference>
<dbReference type="EC" id="2.7.13.3" evidence="3"/>
<feature type="domain" description="CHASE" evidence="17">
    <location>
        <begin position="334"/>
        <end position="431"/>
    </location>
</feature>
<dbReference type="PROSITE" id="PS50109">
    <property type="entry name" value="HIS_KIN"/>
    <property type="match status" value="1"/>
</dbReference>
<dbReference type="PANTHER" id="PTHR45339:SF3">
    <property type="entry name" value="HISTIDINE KINASE"/>
    <property type="match status" value="1"/>
</dbReference>
<feature type="transmembrane region" description="Helical" evidence="14">
    <location>
        <begin position="201"/>
        <end position="224"/>
    </location>
</feature>
<dbReference type="InterPro" id="IPR003594">
    <property type="entry name" value="HATPase_dom"/>
</dbReference>
<feature type="modified residue" description="4-aspartylphosphate" evidence="11">
    <location>
        <position position="899"/>
    </location>
</feature>
<evidence type="ECO:0000313" key="18">
    <source>
        <dbReference type="EMBL" id="NYG32066.1"/>
    </source>
</evidence>
<evidence type="ECO:0000256" key="4">
    <source>
        <dbReference type="ARBA" id="ARBA00022553"/>
    </source>
</evidence>